<dbReference type="STRING" id="658167.SAMN04488135_102137"/>
<dbReference type="RefSeq" id="WP_073101789.1">
    <property type="nucleotide sequence ID" value="NZ_FQXE01000002.1"/>
</dbReference>
<dbReference type="InterPro" id="IPR012340">
    <property type="entry name" value="NA-bd_OB-fold"/>
</dbReference>
<evidence type="ECO:0000259" key="1">
    <source>
        <dbReference type="Pfam" id="PF25199"/>
    </source>
</evidence>
<dbReference type="SUPFAM" id="SSF50249">
    <property type="entry name" value="Nucleic acid-binding proteins"/>
    <property type="match status" value="1"/>
</dbReference>
<dbReference type="Gene3D" id="1.25.40.10">
    <property type="entry name" value="Tetratricopeptide repeat domain"/>
    <property type="match status" value="1"/>
</dbReference>
<name>A0A1M5Q394_9BURK</name>
<dbReference type="SUPFAM" id="SSF52540">
    <property type="entry name" value="P-loop containing nucleoside triphosphate hydrolases"/>
    <property type="match status" value="1"/>
</dbReference>
<dbReference type="Pfam" id="PF13289">
    <property type="entry name" value="SIR2_2"/>
    <property type="match status" value="1"/>
</dbReference>
<evidence type="ECO:0000313" key="3">
    <source>
        <dbReference type="Proteomes" id="UP000184226"/>
    </source>
</evidence>
<dbReference type="SUPFAM" id="SSF48452">
    <property type="entry name" value="TPR-like"/>
    <property type="match status" value="1"/>
</dbReference>
<accession>A0A1M5Q394</accession>
<organism evidence="2 3">
    <name type="scientific">Pollutimonas bauzanensis</name>
    <dbReference type="NCBI Taxonomy" id="658167"/>
    <lineage>
        <taxon>Bacteria</taxon>
        <taxon>Pseudomonadati</taxon>
        <taxon>Pseudomonadota</taxon>
        <taxon>Betaproteobacteria</taxon>
        <taxon>Burkholderiales</taxon>
        <taxon>Alcaligenaceae</taxon>
        <taxon>Pollutimonas</taxon>
    </lineage>
</organism>
<reference evidence="2 3" key="1">
    <citation type="submission" date="2016-11" db="EMBL/GenBank/DDBJ databases">
        <authorList>
            <person name="Jaros S."/>
            <person name="Januszkiewicz K."/>
            <person name="Wedrychowicz H."/>
        </authorList>
    </citation>
    <scope>NUCLEOTIDE SEQUENCE [LARGE SCALE GENOMIC DNA]</scope>
    <source>
        <strain evidence="2 3">CGMCC 1.10190</strain>
    </source>
</reference>
<dbReference type="OrthoDB" id="7221817at2"/>
<dbReference type="SUPFAM" id="SSF52467">
    <property type="entry name" value="DHS-like NAD/FAD-binding domain"/>
    <property type="match status" value="1"/>
</dbReference>
<sequence length="1051" mass="119233">MQNKIPGPIKTAIESGNAILFLGAGASFDALVEGKETRIYATTLRDMLADKFLGGAHKNKNLLTVADYARNEASLAKVQSFVRDTFLPLSPAPFHLKIPKFRWKAIVTTNYDLIIERAYTESSDALQTLSPVTKDGEELERALAGQNSVPYLKLHGSITNYADTSVPIVLDSQEYAKFKYGRENLVKAFTEWATQCPIVFCGYSLSDENIKQILFDIGDESQIRDPYLYLNLEFDDIEQRYWYARRILPYTGTFSDFIDAIDSQIHEKNRLLATLFDKDKLSISKWIPSHNQPSDALVQYLYEELLHIEPLAPAMAKPIPRDFYSGLDTSFSPIYAEFDVTRAITNEILNTAVINTLESTEPKLFVIKGYAGCGKSVLAKRVAIETSKLLDSPLVVWLKEGSIIRSQQIIELQQLVKSRLYFFVDDAIEQQEELTALLQTLFTRKIRITVIACGRTNEFNIYGETLSKKISKTFELHDLDDSEVSPLLGKLSEHKILGPLDQYTQIEQKLFIEKLYSQQLLVALHEITFGDSFENILVSEFEKITPREVQQIYLDICTLHQAEVGVRAGLLSRISGVEITKLNDLLIGPLARVVRSNYERRYRDITYQSRHSEIAKLVFSLAITDPKQRAYQLIRILDKIDLNYSSDNKSFFELVRGKRLAELFEEKNLAISVFDAADKNGAPEAFIFHQRAILEINHRLGNLDVASDYVKKAEIANRETGYKDSSIQHTKANLLRKKALKATTLVERERYRADARSILKPQLSTKGNSYPEHLLGQVLLDELKEFFTAPKTDPKSDSTQDAREQSIVRVTSELSSLIESYLLKHPDDSPMTLLRTDFLKTLGNQPKALEILERFHAKNPDNISISRVYGDALVTGGGQGLDDGIAVLRGAVLSAPSDKSANLSLAKALIKKDEFGNAESILSFLRRSFSDGDSHYEARYFFARCNLLYGDVDKGNNEFKQLRDAYLTERDRISFPVCELDGQPKRFKGLVITRQAGYGFIKCAELRFNTFFKRGKISIDTWQSIQNQSEIEFLLYFNYRGPIAIDIRPQQ</sequence>
<feature type="domain" description="Novel STAND NTPase 5" evidence="1">
    <location>
        <begin position="321"/>
        <end position="465"/>
    </location>
</feature>
<dbReference type="InterPro" id="IPR029035">
    <property type="entry name" value="DHS-like_NAD/FAD-binding_dom"/>
</dbReference>
<dbReference type="Proteomes" id="UP000184226">
    <property type="component" value="Unassembled WGS sequence"/>
</dbReference>
<gene>
    <name evidence="2" type="ORF">SAMN04488135_102137</name>
</gene>
<keyword evidence="3" id="KW-1185">Reference proteome</keyword>
<protein>
    <submittedName>
        <fullName evidence="2">SIR2-like domain-containing protein</fullName>
    </submittedName>
</protein>
<proteinExistence type="predicted"/>
<evidence type="ECO:0000313" key="2">
    <source>
        <dbReference type="EMBL" id="SHH08209.1"/>
    </source>
</evidence>
<dbReference type="AlphaFoldDB" id="A0A1M5Q394"/>
<dbReference type="InterPro" id="IPR027417">
    <property type="entry name" value="P-loop_NTPase"/>
</dbReference>
<dbReference type="EMBL" id="FQXE01000002">
    <property type="protein sequence ID" value="SHH08209.1"/>
    <property type="molecule type" value="Genomic_DNA"/>
</dbReference>
<dbReference type="InterPro" id="IPR057574">
    <property type="entry name" value="nSTAND_NTPase5_dom"/>
</dbReference>
<dbReference type="Pfam" id="PF25199">
    <property type="entry name" value="nSTAND_NTPase5"/>
    <property type="match status" value="1"/>
</dbReference>
<dbReference type="InterPro" id="IPR011990">
    <property type="entry name" value="TPR-like_helical_dom_sf"/>
</dbReference>